<evidence type="ECO:0000256" key="2">
    <source>
        <dbReference type="ARBA" id="ARBA00010112"/>
    </source>
</evidence>
<protein>
    <recommendedName>
        <fullName evidence="8">Transthyretin-like family protein</fullName>
    </recommendedName>
</protein>
<name>A0AAN5IEI0_9BILA</name>
<sequence>RFLLLLFLLSSLTSAALQSVGVRGLLMCGDRPLANAEVKLWLLRTFPRPDTNLATVATDSEGRFTVSGTDSSFFSINPAVRIYHRCNNRGIFNIPNLCQRKSEYRIPSSYVAKSGTVNRWYDLGILNMEAKQRGEQTHCISNPIRAIG</sequence>
<reference evidence="7" key="1">
    <citation type="submission" date="2022-10" db="EMBL/GenBank/DDBJ databases">
        <title>Genome assembly of Pristionchus species.</title>
        <authorList>
            <person name="Yoshida K."/>
            <person name="Sommer R.J."/>
        </authorList>
    </citation>
    <scope>NUCLEOTIDE SEQUENCE [LARGE SCALE GENOMIC DNA]</scope>
    <source>
        <strain evidence="7">RS5460</strain>
    </source>
</reference>
<feature type="non-terminal residue" evidence="6">
    <location>
        <position position="1"/>
    </location>
</feature>
<gene>
    <name evidence="6" type="ORF">PMAYCL1PPCAC_31290</name>
</gene>
<dbReference type="EMBL" id="BTRK01000006">
    <property type="protein sequence ID" value="GMR61095.1"/>
    <property type="molecule type" value="Genomic_DNA"/>
</dbReference>
<evidence type="ECO:0008006" key="8">
    <source>
        <dbReference type="Google" id="ProtNLM"/>
    </source>
</evidence>
<dbReference type="GO" id="GO:0005576">
    <property type="term" value="C:extracellular region"/>
    <property type="evidence" value="ECO:0007669"/>
    <property type="project" value="UniProtKB-SubCell"/>
</dbReference>
<evidence type="ECO:0000256" key="1">
    <source>
        <dbReference type="ARBA" id="ARBA00004613"/>
    </source>
</evidence>
<dbReference type="PANTHER" id="PTHR21700">
    <property type="entry name" value="TRANSTHYRETIN-LIKE FAMILY PROTEIN-RELATED"/>
    <property type="match status" value="1"/>
</dbReference>
<accession>A0AAN5IEI0</accession>
<feature type="signal peptide" evidence="5">
    <location>
        <begin position="1"/>
        <end position="15"/>
    </location>
</feature>
<dbReference type="Proteomes" id="UP001328107">
    <property type="component" value="Unassembled WGS sequence"/>
</dbReference>
<evidence type="ECO:0000256" key="3">
    <source>
        <dbReference type="ARBA" id="ARBA00022525"/>
    </source>
</evidence>
<evidence type="ECO:0000313" key="7">
    <source>
        <dbReference type="Proteomes" id="UP001328107"/>
    </source>
</evidence>
<organism evidence="6 7">
    <name type="scientific">Pristionchus mayeri</name>
    <dbReference type="NCBI Taxonomy" id="1317129"/>
    <lineage>
        <taxon>Eukaryota</taxon>
        <taxon>Metazoa</taxon>
        <taxon>Ecdysozoa</taxon>
        <taxon>Nematoda</taxon>
        <taxon>Chromadorea</taxon>
        <taxon>Rhabditida</taxon>
        <taxon>Rhabditina</taxon>
        <taxon>Diplogasteromorpha</taxon>
        <taxon>Diplogasteroidea</taxon>
        <taxon>Neodiplogasteridae</taxon>
        <taxon>Pristionchus</taxon>
    </lineage>
</organism>
<dbReference type="Pfam" id="PF01060">
    <property type="entry name" value="TTR-52"/>
    <property type="match status" value="1"/>
</dbReference>
<comment type="similarity">
    <text evidence="2">Belongs to the nematode transthyretin-like family.</text>
</comment>
<dbReference type="GO" id="GO:0009986">
    <property type="term" value="C:cell surface"/>
    <property type="evidence" value="ECO:0007669"/>
    <property type="project" value="InterPro"/>
</dbReference>
<dbReference type="AlphaFoldDB" id="A0AAN5IEI0"/>
<feature type="non-terminal residue" evidence="6">
    <location>
        <position position="148"/>
    </location>
</feature>
<dbReference type="InterPro" id="IPR001534">
    <property type="entry name" value="Transthyretin-like"/>
</dbReference>
<keyword evidence="7" id="KW-1185">Reference proteome</keyword>
<comment type="caution">
    <text evidence="6">The sequence shown here is derived from an EMBL/GenBank/DDBJ whole genome shotgun (WGS) entry which is preliminary data.</text>
</comment>
<dbReference type="InterPro" id="IPR038479">
    <property type="entry name" value="Transthyretin-like_sf"/>
</dbReference>
<evidence type="ECO:0000256" key="4">
    <source>
        <dbReference type="ARBA" id="ARBA00022729"/>
    </source>
</evidence>
<dbReference type="PANTHER" id="PTHR21700:SF3">
    <property type="entry name" value="TRANSTHYRETIN-LIKE PROTEIN 5"/>
    <property type="match status" value="1"/>
</dbReference>
<proteinExistence type="inferred from homology"/>
<keyword evidence="4 5" id="KW-0732">Signal</keyword>
<keyword evidence="3" id="KW-0964">Secreted</keyword>
<comment type="subcellular location">
    <subcellularLocation>
        <location evidence="1">Secreted</location>
    </subcellularLocation>
</comment>
<feature type="chain" id="PRO_5042812538" description="Transthyretin-like family protein" evidence="5">
    <location>
        <begin position="16"/>
        <end position="148"/>
    </location>
</feature>
<evidence type="ECO:0000313" key="6">
    <source>
        <dbReference type="EMBL" id="GMR61095.1"/>
    </source>
</evidence>
<evidence type="ECO:0000256" key="5">
    <source>
        <dbReference type="SAM" id="SignalP"/>
    </source>
</evidence>
<dbReference type="Gene3D" id="2.60.40.3330">
    <property type="match status" value="1"/>
</dbReference>